<evidence type="ECO:0000256" key="1">
    <source>
        <dbReference type="ARBA" id="ARBA00004418"/>
    </source>
</evidence>
<keyword evidence="7 10" id="KW-0574">Periplasm</keyword>
<name>A0A423PKJ3_9GAMM</name>
<feature type="signal peptide" evidence="10">
    <location>
        <begin position="1"/>
        <end position="21"/>
    </location>
</feature>
<dbReference type="FunCoup" id="A0A423PKJ3">
    <property type="interactions" value="98"/>
</dbReference>
<protein>
    <recommendedName>
        <fullName evidence="4 10">Outer-membrane lipoprotein carrier protein</fullName>
    </recommendedName>
</protein>
<evidence type="ECO:0000256" key="5">
    <source>
        <dbReference type="ARBA" id="ARBA00022448"/>
    </source>
</evidence>
<dbReference type="GO" id="GO:0030288">
    <property type="term" value="C:outer membrane-bounded periplasmic space"/>
    <property type="evidence" value="ECO:0007669"/>
    <property type="project" value="TreeGrafter"/>
</dbReference>
<dbReference type="HAMAP" id="MF_00240">
    <property type="entry name" value="LolA"/>
    <property type="match status" value="1"/>
</dbReference>
<dbReference type="InterPro" id="IPR029046">
    <property type="entry name" value="LolA/LolB/LppX"/>
</dbReference>
<comment type="caution">
    <text evidence="11">The sequence shown here is derived from an EMBL/GenBank/DDBJ whole genome shotgun (WGS) entry which is preliminary data.</text>
</comment>
<comment type="function">
    <text evidence="10">Participates in the translocation of lipoproteins from the inner membrane to the outer membrane. Only forms a complex with a lipoprotein if the residue after the N-terminal Cys is not an aspartate (The Asp acts as a targeting signal to indicate that the lipoprotein should stay in the inner membrane).</text>
</comment>
<dbReference type="InterPro" id="IPR018323">
    <property type="entry name" value="OM_lipoprot_carrier_LolA_Pbac"/>
</dbReference>
<comment type="subunit">
    <text evidence="3 10">Monomer.</text>
</comment>
<dbReference type="PANTHER" id="PTHR35869">
    <property type="entry name" value="OUTER-MEMBRANE LIPOPROTEIN CARRIER PROTEIN"/>
    <property type="match status" value="1"/>
</dbReference>
<evidence type="ECO:0000256" key="6">
    <source>
        <dbReference type="ARBA" id="ARBA00022729"/>
    </source>
</evidence>
<comment type="similarity">
    <text evidence="2 10">Belongs to the LolA family.</text>
</comment>
<comment type="subcellular location">
    <subcellularLocation>
        <location evidence="1 10">Periplasm</location>
    </subcellularLocation>
</comment>
<keyword evidence="5 10" id="KW-0813">Transport</keyword>
<evidence type="ECO:0000256" key="3">
    <source>
        <dbReference type="ARBA" id="ARBA00011245"/>
    </source>
</evidence>
<dbReference type="Proteomes" id="UP000285310">
    <property type="component" value="Unassembled WGS sequence"/>
</dbReference>
<organism evidence="11 12">
    <name type="scientific">Salinisphaera japonica YTM-1</name>
    <dbReference type="NCBI Taxonomy" id="1209778"/>
    <lineage>
        <taxon>Bacteria</taxon>
        <taxon>Pseudomonadati</taxon>
        <taxon>Pseudomonadota</taxon>
        <taxon>Gammaproteobacteria</taxon>
        <taxon>Salinisphaerales</taxon>
        <taxon>Salinisphaeraceae</taxon>
        <taxon>Salinisphaera</taxon>
    </lineage>
</organism>
<evidence type="ECO:0000256" key="2">
    <source>
        <dbReference type="ARBA" id="ARBA00007615"/>
    </source>
</evidence>
<dbReference type="InterPro" id="IPR004564">
    <property type="entry name" value="OM_lipoprot_carrier_LolA-like"/>
</dbReference>
<reference evidence="11 12" key="1">
    <citation type="submission" date="2013-10" db="EMBL/GenBank/DDBJ databases">
        <title>Salinisphaera japonica YTM-1 Genome Sequencing.</title>
        <authorList>
            <person name="Lai Q."/>
            <person name="Li C."/>
            <person name="Shao Z."/>
        </authorList>
    </citation>
    <scope>NUCLEOTIDE SEQUENCE [LARGE SCALE GENOMIC DNA]</scope>
    <source>
        <strain evidence="11 12">YTM-1</strain>
    </source>
</reference>
<dbReference type="PANTHER" id="PTHR35869:SF1">
    <property type="entry name" value="OUTER-MEMBRANE LIPOPROTEIN CARRIER PROTEIN"/>
    <property type="match status" value="1"/>
</dbReference>
<evidence type="ECO:0000256" key="7">
    <source>
        <dbReference type="ARBA" id="ARBA00022764"/>
    </source>
</evidence>
<keyword evidence="9 10" id="KW-0143">Chaperone</keyword>
<accession>A0A423PKJ3</accession>
<dbReference type="Pfam" id="PF03548">
    <property type="entry name" value="LolA"/>
    <property type="match status" value="1"/>
</dbReference>
<dbReference type="AlphaFoldDB" id="A0A423PKJ3"/>
<feature type="chain" id="PRO_5019600054" description="Outer-membrane lipoprotein carrier protein" evidence="10">
    <location>
        <begin position="22"/>
        <end position="220"/>
    </location>
</feature>
<evidence type="ECO:0000256" key="8">
    <source>
        <dbReference type="ARBA" id="ARBA00022927"/>
    </source>
</evidence>
<evidence type="ECO:0000313" key="11">
    <source>
        <dbReference type="EMBL" id="ROO26130.1"/>
    </source>
</evidence>
<dbReference type="InParanoid" id="A0A423PKJ3"/>
<dbReference type="SUPFAM" id="SSF89392">
    <property type="entry name" value="Prokaryotic lipoproteins and lipoprotein localization factors"/>
    <property type="match status" value="1"/>
</dbReference>
<dbReference type="CDD" id="cd16325">
    <property type="entry name" value="LolA"/>
    <property type="match status" value="1"/>
</dbReference>
<keyword evidence="12" id="KW-1185">Reference proteome</keyword>
<proteinExistence type="inferred from homology"/>
<evidence type="ECO:0000313" key="12">
    <source>
        <dbReference type="Proteomes" id="UP000285310"/>
    </source>
</evidence>
<dbReference type="NCBIfam" id="TIGR00547">
    <property type="entry name" value="lolA"/>
    <property type="match status" value="1"/>
</dbReference>
<sequence length="220" mass="23846" precursor="true">MRYLLCVVALVAACFTGTATAATGSSATGSSALADFYNEVTTLSADFQQVQRDDEGNIVQQASGTFLLSRPDRFRWAYTQPFEQIIVSDGETFKFYDVDLAQVTIRDVGATLNATPALLLTGGEALSEAFQITDGGHHDGLDWVHLKPNADDTDFKTVDLGLKNDVPSLMQLHDNLGQTTSINFGNIEVNPTIKAERFKLDIPDEVEVVDGRGEAAPSLR</sequence>
<keyword evidence="6 10" id="KW-0732">Signal</keyword>
<dbReference type="EMBL" id="AYKG01000037">
    <property type="protein sequence ID" value="ROO26130.1"/>
    <property type="molecule type" value="Genomic_DNA"/>
</dbReference>
<dbReference type="GO" id="GO:0044874">
    <property type="term" value="P:lipoprotein localization to outer membrane"/>
    <property type="evidence" value="ECO:0007669"/>
    <property type="project" value="UniProtKB-UniRule"/>
</dbReference>
<evidence type="ECO:0000256" key="4">
    <source>
        <dbReference type="ARBA" id="ARBA00014035"/>
    </source>
</evidence>
<gene>
    <name evidence="10" type="primary">lolA</name>
    <name evidence="11" type="ORF">SAJA_11565</name>
</gene>
<dbReference type="GO" id="GO:0042953">
    <property type="term" value="P:lipoprotein transport"/>
    <property type="evidence" value="ECO:0007669"/>
    <property type="project" value="InterPro"/>
</dbReference>
<dbReference type="RefSeq" id="WP_184999864.1">
    <property type="nucleotide sequence ID" value="NZ_AYKG01000037.1"/>
</dbReference>
<keyword evidence="8 10" id="KW-0653">Protein transport</keyword>
<evidence type="ECO:0000256" key="9">
    <source>
        <dbReference type="ARBA" id="ARBA00023186"/>
    </source>
</evidence>
<dbReference type="Gene3D" id="2.50.20.10">
    <property type="entry name" value="Lipoprotein localisation LolA/LolB/LppX"/>
    <property type="match status" value="1"/>
</dbReference>
<evidence type="ECO:0000256" key="10">
    <source>
        <dbReference type="HAMAP-Rule" id="MF_00240"/>
    </source>
</evidence>